<keyword evidence="2" id="KW-0812">Transmembrane</keyword>
<reference evidence="3 4" key="1">
    <citation type="submission" date="2024-06" db="EMBL/GenBank/DDBJ databases">
        <authorList>
            <person name="Kraege A."/>
            <person name="Thomma B."/>
        </authorList>
    </citation>
    <scope>NUCLEOTIDE SEQUENCE [LARGE SCALE GENOMIC DNA]</scope>
</reference>
<sequence>MSYEDLARVLQGTQEGLTGLAAAAIATPRGPHAATPGSSDDSVPWAEAPTVHDGTSNTGNTLVGIPAPGPGPTTGQPVAPGLAPSTAAKTDGSNRIAKWWKGLPNGTRLGIIIVVAVLGFIFVVTVAGTLACYYYGHRDDSLQEVGMQADAGGTRTTNQSGEKTADTASQDVSKVVGSRSRATAGKAQDSPTGQAKHPNKDTKGSAKSAQAKDYTAAKQSDGFWQRVKRGATDALHHLPRTQAGSAKGAEGLKSALTSLQRFEESMAPDLTTIIQDVVNGFTKILSDSKCGSDKMAIALVGARDASAELLQATRSAADEQWKLLEKAYRRAPADARTSWRWAHAQTVRGRIERRIVKAEEQLKIRFDRAVAAVQKSWARGG</sequence>
<protein>
    <submittedName>
        <fullName evidence="3">G1024 protein</fullName>
    </submittedName>
</protein>
<evidence type="ECO:0000313" key="4">
    <source>
        <dbReference type="Proteomes" id="UP001497392"/>
    </source>
</evidence>
<keyword evidence="2" id="KW-0472">Membrane</keyword>
<evidence type="ECO:0000313" key="3">
    <source>
        <dbReference type="EMBL" id="CAL5219230.1"/>
    </source>
</evidence>
<feature type="transmembrane region" description="Helical" evidence="2">
    <location>
        <begin position="109"/>
        <end position="136"/>
    </location>
</feature>
<feature type="region of interest" description="Disordered" evidence="1">
    <location>
        <begin position="151"/>
        <end position="214"/>
    </location>
</feature>
<dbReference type="Proteomes" id="UP001497392">
    <property type="component" value="Unassembled WGS sequence"/>
</dbReference>
<evidence type="ECO:0000256" key="2">
    <source>
        <dbReference type="SAM" id="Phobius"/>
    </source>
</evidence>
<keyword evidence="2" id="KW-1133">Transmembrane helix</keyword>
<keyword evidence="4" id="KW-1185">Reference proteome</keyword>
<name>A0ABP1FH26_9CHLO</name>
<feature type="compositionally biased region" description="Polar residues" evidence="1">
    <location>
        <begin position="154"/>
        <end position="172"/>
    </location>
</feature>
<accession>A0ABP1FH26</accession>
<comment type="caution">
    <text evidence="3">The sequence shown here is derived from an EMBL/GenBank/DDBJ whole genome shotgun (WGS) entry which is preliminary data.</text>
</comment>
<gene>
    <name evidence="3" type="primary">g1024</name>
    <name evidence="3" type="ORF">VP750_LOCUS889</name>
</gene>
<proteinExistence type="predicted"/>
<organism evidence="3 4">
    <name type="scientific">Coccomyxa viridis</name>
    <dbReference type="NCBI Taxonomy" id="1274662"/>
    <lineage>
        <taxon>Eukaryota</taxon>
        <taxon>Viridiplantae</taxon>
        <taxon>Chlorophyta</taxon>
        <taxon>core chlorophytes</taxon>
        <taxon>Trebouxiophyceae</taxon>
        <taxon>Trebouxiophyceae incertae sedis</taxon>
        <taxon>Coccomyxaceae</taxon>
        <taxon>Coccomyxa</taxon>
    </lineage>
</organism>
<dbReference type="EMBL" id="CAXHTA020000002">
    <property type="protein sequence ID" value="CAL5219230.1"/>
    <property type="molecule type" value="Genomic_DNA"/>
</dbReference>
<evidence type="ECO:0000256" key="1">
    <source>
        <dbReference type="SAM" id="MobiDB-lite"/>
    </source>
</evidence>